<dbReference type="SUPFAM" id="SSF55144">
    <property type="entry name" value="LigT-like"/>
    <property type="match status" value="1"/>
</dbReference>
<sequence length="433" mass="50115">MFVHDNRSRICGTQYSYKSNIKTCQSSKSFQLSTVPDVLNIEENLNVNVERDIWSDYSVIQFCKKYRVMYIMKGLPGSGKSTIAKQISKLFHSNDVVICSADDFRFNKDGVYVFDASKLYETHKKCQSKAQKYCMTGKTIIIDNTNLSRKDFQPYLSMAEQHHYLTLFVQTQETDTGVLYSRNVHKNVPKQKIDAMKSNMERVIPFCFCWAIPKDEADRLTNFIEKNLFAWHHPLFILFLQLVGVNRFNLYDVFGNSCLFSIYVLSYYSTDKQNILKYGSSDSVRRHLGRVTQLNVFGYCITKNSLFARVKLTDKQKKVFCDIDCKGNTIQVDEREIKHNESIDTFKKYIFSDIIVPDFGIGCTAYISLGVKNGMLPAQSTNDLLFLLDAELNSMPYLELKLNSGLLRCYKRDLWVVYLNNLNCFDTMFIAIV</sequence>
<comment type="subcellular location">
    <subcellularLocation>
        <location evidence="2">Melanosome</location>
    </subcellularLocation>
</comment>
<comment type="catalytic activity">
    <reaction evidence="1">
        <text>a nucleoside 2',3'-cyclic phosphate + H2O = a nucleoside 2'-phosphate + H(+)</text>
        <dbReference type="Rhea" id="RHEA:14489"/>
        <dbReference type="ChEBI" id="CHEBI:15377"/>
        <dbReference type="ChEBI" id="CHEBI:15378"/>
        <dbReference type="ChEBI" id="CHEBI:66954"/>
        <dbReference type="ChEBI" id="CHEBI:78552"/>
        <dbReference type="EC" id="3.1.4.37"/>
    </reaction>
</comment>
<evidence type="ECO:0000313" key="7">
    <source>
        <dbReference type="RefSeq" id="XP_065655850.1"/>
    </source>
</evidence>
<dbReference type="RefSeq" id="XP_065655850.1">
    <property type="nucleotide sequence ID" value="XM_065799778.1"/>
</dbReference>
<gene>
    <name evidence="7" type="primary">LOC100215060</name>
</gene>
<accession>A0ABM4C2T1</accession>
<evidence type="ECO:0000256" key="5">
    <source>
        <dbReference type="ARBA" id="ARBA00045937"/>
    </source>
</evidence>
<evidence type="ECO:0000313" key="6">
    <source>
        <dbReference type="Proteomes" id="UP001652625"/>
    </source>
</evidence>
<dbReference type="Gene3D" id="3.40.50.300">
    <property type="entry name" value="P-loop containing nucleotide triphosphate hydrolases"/>
    <property type="match status" value="1"/>
</dbReference>
<evidence type="ECO:0000256" key="1">
    <source>
        <dbReference type="ARBA" id="ARBA00000610"/>
    </source>
</evidence>
<evidence type="ECO:0000256" key="2">
    <source>
        <dbReference type="ARBA" id="ARBA00004223"/>
    </source>
</evidence>
<name>A0ABM4C2T1_HYDVU</name>
<dbReference type="PANTHER" id="PTHR10156:SF0">
    <property type="entry name" value="2',3'-CYCLIC-NUCLEOTIDE 3'-PHOSPHODIESTERASE"/>
    <property type="match status" value="1"/>
</dbReference>
<comment type="subunit">
    <text evidence="4">Exists as monomers and homodimers.</text>
</comment>
<dbReference type="PANTHER" id="PTHR10156">
    <property type="entry name" value="2',3'-CYCLIC-NUCLEOTIDE 3'-PHOSPHODIESTERASE"/>
    <property type="match status" value="1"/>
</dbReference>
<organism evidence="6 7">
    <name type="scientific">Hydra vulgaris</name>
    <name type="common">Hydra</name>
    <name type="synonym">Hydra attenuata</name>
    <dbReference type="NCBI Taxonomy" id="6087"/>
    <lineage>
        <taxon>Eukaryota</taxon>
        <taxon>Metazoa</taxon>
        <taxon>Cnidaria</taxon>
        <taxon>Hydrozoa</taxon>
        <taxon>Hydroidolina</taxon>
        <taxon>Anthoathecata</taxon>
        <taxon>Aplanulata</taxon>
        <taxon>Hydridae</taxon>
        <taxon>Hydra</taxon>
    </lineage>
</organism>
<proteinExistence type="inferred from homology"/>
<comment type="function">
    <text evidence="5">Catalyzes the formation of 2'-nucleotide products from 2',3'-cyclic substrates. May participate in RNA metabolism in the myelinating cell, CNP is the third most abundant protein in central nervous system myelin.</text>
</comment>
<dbReference type="Gene3D" id="3.90.1740.10">
    <property type="entry name" value="2',3'-cyclic nucleotide 3'-phosphodiesterase superfamily"/>
    <property type="match status" value="1"/>
</dbReference>
<dbReference type="InterPro" id="IPR008431">
    <property type="entry name" value="CNPase"/>
</dbReference>
<dbReference type="InterPro" id="IPR009097">
    <property type="entry name" value="Cyclic_Pdiesterase"/>
</dbReference>
<evidence type="ECO:0000256" key="4">
    <source>
        <dbReference type="ARBA" id="ARBA00011781"/>
    </source>
</evidence>
<dbReference type="Pfam" id="PF13671">
    <property type="entry name" value="AAA_33"/>
    <property type="match status" value="1"/>
</dbReference>
<dbReference type="Proteomes" id="UP001652625">
    <property type="component" value="Chromosome 06"/>
</dbReference>
<dbReference type="InterPro" id="IPR027417">
    <property type="entry name" value="P-loop_NTPase"/>
</dbReference>
<dbReference type="GeneID" id="100215060"/>
<keyword evidence="6" id="KW-1185">Reference proteome</keyword>
<evidence type="ECO:0000256" key="3">
    <source>
        <dbReference type="ARBA" id="ARBA00008662"/>
    </source>
</evidence>
<reference evidence="7" key="1">
    <citation type="submission" date="2025-08" db="UniProtKB">
        <authorList>
            <consortium name="RefSeq"/>
        </authorList>
    </citation>
    <scope>IDENTIFICATION</scope>
</reference>
<protein>
    <submittedName>
        <fullName evidence="7">2',3'-cyclic-nucleotide 3'-phosphodiesterase isoform X2</fullName>
    </submittedName>
</protein>
<comment type="similarity">
    <text evidence="3">Belongs to the 2H phosphoesterase superfamily. CNPase family.</text>
</comment>
<dbReference type="SUPFAM" id="SSF52540">
    <property type="entry name" value="P-loop containing nucleoside triphosphate hydrolases"/>
    <property type="match status" value="1"/>
</dbReference>